<dbReference type="CDD" id="cd12797">
    <property type="entry name" value="M23_peptidase"/>
    <property type="match status" value="1"/>
</dbReference>
<dbReference type="Pfam" id="PF01471">
    <property type="entry name" value="PG_binding_1"/>
    <property type="match status" value="1"/>
</dbReference>
<dbReference type="PANTHER" id="PTHR21666">
    <property type="entry name" value="PEPTIDASE-RELATED"/>
    <property type="match status" value="1"/>
</dbReference>
<feature type="compositionally biased region" description="Basic and acidic residues" evidence="1">
    <location>
        <begin position="346"/>
        <end position="358"/>
    </location>
</feature>
<evidence type="ECO:0000313" key="5">
    <source>
        <dbReference type="EMBL" id="EHN11834.1"/>
    </source>
</evidence>
<dbReference type="AlphaFoldDB" id="H0E3B0"/>
<dbReference type="EMBL" id="AGUD01000063">
    <property type="protein sequence ID" value="EHN11834.1"/>
    <property type="molecule type" value="Genomic_DNA"/>
</dbReference>
<dbReference type="SUPFAM" id="SSF47090">
    <property type="entry name" value="PGBD-like"/>
    <property type="match status" value="2"/>
</dbReference>
<dbReference type="SUPFAM" id="SSF51261">
    <property type="entry name" value="Duplicated hybrid motif"/>
    <property type="match status" value="1"/>
</dbReference>
<evidence type="ECO:0000256" key="1">
    <source>
        <dbReference type="SAM" id="MobiDB-lite"/>
    </source>
</evidence>
<keyword evidence="2" id="KW-0732">Signal</keyword>
<feature type="domain" description="Peptidoglycan binding-like" evidence="3">
    <location>
        <begin position="62"/>
        <end position="113"/>
    </location>
</feature>
<evidence type="ECO:0000313" key="6">
    <source>
        <dbReference type="Proteomes" id="UP000005143"/>
    </source>
</evidence>
<sequence length="368" mass="38652">MRRQTDAVPARIRALAVPAACAIALLAPAAALADPVPSDDGTATTSPPAARKSPSDLALGDSGSKVLALQKTLWQVGLPVARDGNFGPATELMLRRYEHEEGLPVDGVADSAQRISMRKRAHPQRAEKRFASRTLKVGASGTDVRAIQRLLLDNGIRVPTHGKYTAAVRSRVQQWERKADMTPDGVLSRPEARTLRQTAPPPPAAGSAPASTLGGSGAKVGDDGYAFPIQGRWHYGDAGTYFGERGGAHQGVDAFASCGTPLVAASSGKVAHNQVQSAAGNYLVITGTPTGEDQAYMHMKARSPLKEGTAVKAGDPIGLVGDTGNADGCHLHFELWSKPGWYTGGKPRDPKPDLDRWSKAVGNPPTKG</sequence>
<dbReference type="RefSeq" id="WP_007572193.1">
    <property type="nucleotide sequence ID" value="NZ_AGUD01000063.1"/>
</dbReference>
<feature type="chain" id="PRO_5003531745" evidence="2">
    <location>
        <begin position="34"/>
        <end position="368"/>
    </location>
</feature>
<accession>H0E3B0</accession>
<dbReference type="InterPro" id="IPR016047">
    <property type="entry name" value="M23ase_b-sheet_dom"/>
</dbReference>
<proteinExistence type="predicted"/>
<organism evidence="5 6">
    <name type="scientific">Patulibacter medicamentivorans</name>
    <dbReference type="NCBI Taxonomy" id="1097667"/>
    <lineage>
        <taxon>Bacteria</taxon>
        <taxon>Bacillati</taxon>
        <taxon>Actinomycetota</taxon>
        <taxon>Thermoleophilia</taxon>
        <taxon>Solirubrobacterales</taxon>
        <taxon>Patulibacteraceae</taxon>
        <taxon>Patulibacter</taxon>
    </lineage>
</organism>
<evidence type="ECO:0000256" key="2">
    <source>
        <dbReference type="SAM" id="SignalP"/>
    </source>
</evidence>
<dbReference type="InterPro" id="IPR036365">
    <property type="entry name" value="PGBD-like_sf"/>
</dbReference>
<comment type="caution">
    <text evidence="5">The sequence shown here is derived from an EMBL/GenBank/DDBJ whole genome shotgun (WGS) entry which is preliminary data.</text>
</comment>
<dbReference type="InterPro" id="IPR011055">
    <property type="entry name" value="Dup_hybrid_motif"/>
</dbReference>
<gene>
    <name evidence="5" type="ORF">PAI11_12780</name>
</gene>
<dbReference type="InterPro" id="IPR036366">
    <property type="entry name" value="PGBDSf"/>
</dbReference>
<keyword evidence="6" id="KW-1185">Reference proteome</keyword>
<dbReference type="InterPro" id="IPR002477">
    <property type="entry name" value="Peptidoglycan-bd-like"/>
</dbReference>
<dbReference type="OrthoDB" id="8210007at2"/>
<feature type="region of interest" description="Disordered" evidence="1">
    <location>
        <begin position="339"/>
        <end position="368"/>
    </location>
</feature>
<feature type="region of interest" description="Disordered" evidence="1">
    <location>
        <begin position="35"/>
        <end position="58"/>
    </location>
</feature>
<evidence type="ECO:0000259" key="4">
    <source>
        <dbReference type="Pfam" id="PF01551"/>
    </source>
</evidence>
<reference evidence="5 6" key="1">
    <citation type="journal article" date="2013" name="Biodegradation">
        <title>Quantitative proteomic analysis of ibuprofen-degrading Patulibacter sp. strain I11.</title>
        <authorList>
            <person name="Almeida B."/>
            <person name="Kjeldal H."/>
            <person name="Lolas I."/>
            <person name="Knudsen A.D."/>
            <person name="Carvalho G."/>
            <person name="Nielsen K.L."/>
            <person name="Barreto Crespo M.T."/>
            <person name="Stensballe A."/>
            <person name="Nielsen J.L."/>
        </authorList>
    </citation>
    <scope>NUCLEOTIDE SEQUENCE [LARGE SCALE GENOMIC DNA]</scope>
    <source>
        <strain evidence="5 6">I11</strain>
    </source>
</reference>
<feature type="domain" description="M23ase beta-sheet core" evidence="4">
    <location>
        <begin position="248"/>
        <end position="337"/>
    </location>
</feature>
<dbReference type="InterPro" id="IPR050570">
    <property type="entry name" value="Cell_wall_metabolism_enzyme"/>
</dbReference>
<feature type="signal peptide" evidence="2">
    <location>
        <begin position="1"/>
        <end position="33"/>
    </location>
</feature>
<dbReference type="Gene3D" id="1.10.101.10">
    <property type="entry name" value="PGBD-like superfamily/PGBD"/>
    <property type="match status" value="2"/>
</dbReference>
<name>H0E3B0_9ACTN</name>
<protein>
    <submittedName>
        <fullName evidence="5">Peptidase M23B</fullName>
    </submittedName>
</protein>
<feature type="region of interest" description="Disordered" evidence="1">
    <location>
        <begin position="177"/>
        <end position="216"/>
    </location>
</feature>
<dbReference type="Proteomes" id="UP000005143">
    <property type="component" value="Unassembled WGS sequence"/>
</dbReference>
<dbReference type="PANTHER" id="PTHR21666:SF270">
    <property type="entry name" value="MUREIN HYDROLASE ACTIVATOR ENVC"/>
    <property type="match status" value="1"/>
</dbReference>
<dbReference type="GO" id="GO:0004222">
    <property type="term" value="F:metalloendopeptidase activity"/>
    <property type="evidence" value="ECO:0007669"/>
    <property type="project" value="TreeGrafter"/>
</dbReference>
<evidence type="ECO:0000259" key="3">
    <source>
        <dbReference type="Pfam" id="PF01471"/>
    </source>
</evidence>
<dbReference type="Pfam" id="PF01551">
    <property type="entry name" value="Peptidase_M23"/>
    <property type="match status" value="1"/>
</dbReference>
<dbReference type="Gene3D" id="2.70.70.10">
    <property type="entry name" value="Glucose Permease (Domain IIA)"/>
    <property type="match status" value="1"/>
</dbReference>